<proteinExistence type="predicted"/>
<gene>
    <name evidence="1" type="ORF">MTUNDRAET4_0966</name>
</gene>
<organism evidence="1 2">
    <name type="scientific">Methylocella tundrae</name>
    <dbReference type="NCBI Taxonomy" id="227605"/>
    <lineage>
        <taxon>Bacteria</taxon>
        <taxon>Pseudomonadati</taxon>
        <taxon>Pseudomonadota</taxon>
        <taxon>Alphaproteobacteria</taxon>
        <taxon>Hyphomicrobiales</taxon>
        <taxon>Beijerinckiaceae</taxon>
        <taxon>Methylocella</taxon>
    </lineage>
</organism>
<sequence>MSGRASSDVNTLAALVFEDSEAANRIVEAFARDVSLAGHRIGGVIQIADATQACDCRDTLLYDVETGERVSILQDLGRQSQSCRVDTSAIAHAAHLIATALERSPDLLFINRFGKLEIEGNGLLSEIGAAAVAGIPTLVCVPARFLEAWRRFTMGFDEELPCSAEALQQWWSTVKQRSAPTPVSIDASSG</sequence>
<evidence type="ECO:0000313" key="1">
    <source>
        <dbReference type="EMBL" id="VFU07859.1"/>
    </source>
</evidence>
<dbReference type="RefSeq" id="WP_134487433.1">
    <property type="nucleotide sequence ID" value="NZ_CP139089.1"/>
</dbReference>
<dbReference type="InterPro" id="IPR018912">
    <property type="entry name" value="DUF2478"/>
</dbReference>
<reference evidence="1 2" key="1">
    <citation type="submission" date="2019-03" db="EMBL/GenBank/DDBJ databases">
        <authorList>
            <person name="Kox A.R. M."/>
        </authorList>
    </citation>
    <scope>NUCLEOTIDE SEQUENCE [LARGE SCALE GENOMIC DNA]</scope>
    <source>
        <strain evidence="1">MTUNDRAET4 annotated genome</strain>
    </source>
</reference>
<evidence type="ECO:0000313" key="2">
    <source>
        <dbReference type="Proteomes" id="UP000294360"/>
    </source>
</evidence>
<dbReference type="Pfam" id="PF10649">
    <property type="entry name" value="DUF2478"/>
    <property type="match status" value="1"/>
</dbReference>
<keyword evidence="1" id="KW-0547">Nucleotide-binding</keyword>
<dbReference type="EMBL" id="LR536450">
    <property type="protein sequence ID" value="VFU07859.1"/>
    <property type="molecule type" value="Genomic_DNA"/>
</dbReference>
<dbReference type="OrthoDB" id="5918880at2"/>
<protein>
    <submittedName>
        <fullName evidence="1">Molybdenum ABC transporter ATP-binding protein</fullName>
    </submittedName>
</protein>
<name>A0A4U8YX26_METTU</name>
<dbReference type="AlphaFoldDB" id="A0A4U8YX26"/>
<dbReference type="KEGG" id="mtun:MTUNDRAET4_0966"/>
<accession>A0A4U8YX26</accession>
<keyword evidence="1" id="KW-0067">ATP-binding</keyword>
<dbReference type="GO" id="GO:0005524">
    <property type="term" value="F:ATP binding"/>
    <property type="evidence" value="ECO:0007669"/>
    <property type="project" value="UniProtKB-KW"/>
</dbReference>
<dbReference type="Proteomes" id="UP000294360">
    <property type="component" value="Chromosome"/>
</dbReference>